<accession>A0ABS2ZUK2</accession>
<organism evidence="2 3">
    <name type="scientific">Fictibacillus nanhaiensis</name>
    <dbReference type="NCBI Taxonomy" id="742169"/>
    <lineage>
        <taxon>Bacteria</taxon>
        <taxon>Bacillati</taxon>
        <taxon>Bacillota</taxon>
        <taxon>Bacilli</taxon>
        <taxon>Bacillales</taxon>
        <taxon>Fictibacillaceae</taxon>
        <taxon>Fictibacillus</taxon>
    </lineage>
</organism>
<feature type="transmembrane region" description="Helical" evidence="1">
    <location>
        <begin position="31"/>
        <end position="51"/>
    </location>
</feature>
<dbReference type="EMBL" id="JAFHKR010000039">
    <property type="protein sequence ID" value="MBN3555862.1"/>
    <property type="molecule type" value="Genomic_DNA"/>
</dbReference>
<feature type="transmembrane region" description="Helical" evidence="1">
    <location>
        <begin position="96"/>
        <end position="115"/>
    </location>
</feature>
<evidence type="ECO:0008006" key="4">
    <source>
        <dbReference type="Google" id="ProtNLM"/>
    </source>
</evidence>
<dbReference type="Proteomes" id="UP001296923">
    <property type="component" value="Unassembled WGS sequence"/>
</dbReference>
<keyword evidence="1" id="KW-0472">Membrane</keyword>
<protein>
    <recommendedName>
        <fullName evidence="4">DUF418 domain-containing protein</fullName>
    </recommendedName>
</protein>
<sequence length="140" mass="16379">MILIRKGIAAIVTSFIMTLINIALLGLEFSIFIAFYLVPFVILYGSFSSMLSDYMIKWVHSSFKLLLSGVIHILFGLIFLISILIREQGYYDLENIVWNIIFMQTILCSLFFWMIDEVLKRKAIVIWFKEKLTRIGELRL</sequence>
<proteinExistence type="predicted"/>
<evidence type="ECO:0000313" key="3">
    <source>
        <dbReference type="Proteomes" id="UP001296923"/>
    </source>
</evidence>
<dbReference type="RefSeq" id="WP_205726643.1">
    <property type="nucleotide sequence ID" value="NZ_JAFHKR010000039.1"/>
</dbReference>
<evidence type="ECO:0000256" key="1">
    <source>
        <dbReference type="SAM" id="Phobius"/>
    </source>
</evidence>
<comment type="caution">
    <text evidence="2">The sequence shown here is derived from an EMBL/GenBank/DDBJ whole genome shotgun (WGS) entry which is preliminary data.</text>
</comment>
<feature type="transmembrane region" description="Helical" evidence="1">
    <location>
        <begin position="63"/>
        <end position="84"/>
    </location>
</feature>
<feature type="transmembrane region" description="Helical" evidence="1">
    <location>
        <begin position="7"/>
        <end position="25"/>
    </location>
</feature>
<reference evidence="2 3" key="1">
    <citation type="submission" date="2021-01" db="EMBL/GenBank/DDBJ databases">
        <title>Genome Sequencing of Type Strains.</title>
        <authorList>
            <person name="Lemaire J.F."/>
            <person name="Inderbitzin P."/>
            <person name="Collins S.B."/>
            <person name="Wespe N."/>
            <person name="Knight-Connoni V."/>
        </authorList>
    </citation>
    <scope>NUCLEOTIDE SEQUENCE [LARGE SCALE GENOMIC DNA]</scope>
    <source>
        <strain evidence="2 3">DSM 23009</strain>
    </source>
</reference>
<keyword evidence="1" id="KW-1133">Transmembrane helix</keyword>
<keyword evidence="3" id="KW-1185">Reference proteome</keyword>
<evidence type="ECO:0000313" key="2">
    <source>
        <dbReference type="EMBL" id="MBN3555862.1"/>
    </source>
</evidence>
<name>A0ABS2ZUK2_9BACL</name>
<gene>
    <name evidence="2" type="ORF">JYA63_16410</name>
</gene>
<keyword evidence="1" id="KW-0812">Transmembrane</keyword>